<protein>
    <submittedName>
        <fullName evidence="5">MarR family transcriptional regulator</fullName>
    </submittedName>
</protein>
<dbReference type="PROSITE" id="PS50995">
    <property type="entry name" value="HTH_MARR_2"/>
    <property type="match status" value="1"/>
</dbReference>
<dbReference type="Proteomes" id="UP000248925">
    <property type="component" value="Unassembled WGS sequence"/>
</dbReference>
<dbReference type="InterPro" id="IPR036390">
    <property type="entry name" value="WH_DNA-bd_sf"/>
</dbReference>
<dbReference type="GO" id="GO:0003700">
    <property type="term" value="F:DNA-binding transcription factor activity"/>
    <property type="evidence" value="ECO:0007669"/>
    <property type="project" value="InterPro"/>
</dbReference>
<dbReference type="Gene3D" id="1.10.10.10">
    <property type="entry name" value="Winged helix-like DNA-binding domain superfamily/Winged helix DNA-binding domain"/>
    <property type="match status" value="1"/>
</dbReference>
<dbReference type="SMART" id="SM00347">
    <property type="entry name" value="HTH_MARR"/>
    <property type="match status" value="1"/>
</dbReference>
<evidence type="ECO:0000259" key="4">
    <source>
        <dbReference type="PROSITE" id="PS50995"/>
    </source>
</evidence>
<evidence type="ECO:0000313" key="5">
    <source>
        <dbReference type="EMBL" id="PZM16286.1"/>
    </source>
</evidence>
<dbReference type="InterPro" id="IPR039422">
    <property type="entry name" value="MarR/SlyA-like"/>
</dbReference>
<dbReference type="GO" id="GO:0006950">
    <property type="term" value="P:response to stress"/>
    <property type="evidence" value="ECO:0007669"/>
    <property type="project" value="TreeGrafter"/>
</dbReference>
<proteinExistence type="predicted"/>
<evidence type="ECO:0000256" key="1">
    <source>
        <dbReference type="ARBA" id="ARBA00023015"/>
    </source>
</evidence>
<keyword evidence="6" id="KW-1185">Reference proteome</keyword>
<name>A0A2W4ESJ0_9HYPH</name>
<dbReference type="EMBL" id="PCDP01000003">
    <property type="protein sequence ID" value="PZM16286.1"/>
    <property type="molecule type" value="Genomic_DNA"/>
</dbReference>
<dbReference type="InterPro" id="IPR023187">
    <property type="entry name" value="Tscrpt_reg_MarR-type_CS"/>
</dbReference>
<reference evidence="5 6" key="1">
    <citation type="journal article" date="2018" name="Sci. Rep.">
        <title>Rhizobium tumorigenes sp. nov., a novel plant tumorigenic bacterium isolated from cane gall tumors on thornless blackberry.</title>
        <authorList>
            <person name="Kuzmanovi N."/>
            <person name="Smalla K."/>
            <person name="Gronow S."/>
            <person name="PuBawska J."/>
        </authorList>
    </citation>
    <scope>NUCLEOTIDE SEQUENCE [LARGE SCALE GENOMIC DNA]</scope>
    <source>
        <strain evidence="5 6">CCBAU 85046</strain>
    </source>
</reference>
<dbReference type="Pfam" id="PF12802">
    <property type="entry name" value="MarR_2"/>
    <property type="match status" value="1"/>
</dbReference>
<dbReference type="PANTHER" id="PTHR33164">
    <property type="entry name" value="TRANSCRIPTIONAL REGULATOR, MARR FAMILY"/>
    <property type="match status" value="1"/>
</dbReference>
<dbReference type="PANTHER" id="PTHR33164:SF43">
    <property type="entry name" value="HTH-TYPE TRANSCRIPTIONAL REPRESSOR YETL"/>
    <property type="match status" value="1"/>
</dbReference>
<keyword evidence="1" id="KW-0805">Transcription regulation</keyword>
<keyword evidence="2" id="KW-0238">DNA-binding</keyword>
<comment type="caution">
    <text evidence="5">The sequence shown here is derived from an EMBL/GenBank/DDBJ whole genome shotgun (WGS) entry which is preliminary data.</text>
</comment>
<dbReference type="OrthoDB" id="9807800at2"/>
<dbReference type="InterPro" id="IPR036388">
    <property type="entry name" value="WH-like_DNA-bd_sf"/>
</dbReference>
<dbReference type="GO" id="GO:0003677">
    <property type="term" value="F:DNA binding"/>
    <property type="evidence" value="ECO:0007669"/>
    <property type="project" value="UniProtKB-KW"/>
</dbReference>
<evidence type="ECO:0000256" key="3">
    <source>
        <dbReference type="ARBA" id="ARBA00023163"/>
    </source>
</evidence>
<accession>A0A2W4ESJ0</accession>
<gene>
    <name evidence="5" type="ORF">CPY51_04740</name>
</gene>
<keyword evidence="3" id="KW-0804">Transcription</keyword>
<organism evidence="5 6">
    <name type="scientific">Rhizobium tubonense</name>
    <dbReference type="NCBI Taxonomy" id="484088"/>
    <lineage>
        <taxon>Bacteria</taxon>
        <taxon>Pseudomonadati</taxon>
        <taxon>Pseudomonadota</taxon>
        <taxon>Alphaproteobacteria</taxon>
        <taxon>Hyphomicrobiales</taxon>
        <taxon>Rhizobiaceae</taxon>
        <taxon>Rhizobium/Agrobacterium group</taxon>
        <taxon>Rhizobium</taxon>
    </lineage>
</organism>
<evidence type="ECO:0000256" key="2">
    <source>
        <dbReference type="ARBA" id="ARBA00023125"/>
    </source>
</evidence>
<dbReference type="SUPFAM" id="SSF46785">
    <property type="entry name" value="Winged helix' DNA-binding domain"/>
    <property type="match status" value="1"/>
</dbReference>
<sequence>MVQGQSCHDDGLRLVQNSDKALSQADYEALATLRYTLRRFMDFSTSAAQSAGVPPQQHQALLAIKGHPGGAPMTIGMLAERLMIVPHAATELVGRLVEAGYVARQIDPGDRRRQVLHLTEKSEEVLVRLSAIHLREIRELAPDLIEILGRLQKDVG</sequence>
<feature type="domain" description="HTH marR-type" evidence="4">
    <location>
        <begin position="26"/>
        <end position="156"/>
    </location>
</feature>
<dbReference type="InterPro" id="IPR000835">
    <property type="entry name" value="HTH_MarR-typ"/>
</dbReference>
<evidence type="ECO:0000313" key="6">
    <source>
        <dbReference type="Proteomes" id="UP000248925"/>
    </source>
</evidence>
<dbReference type="PROSITE" id="PS01117">
    <property type="entry name" value="HTH_MARR_1"/>
    <property type="match status" value="1"/>
</dbReference>
<dbReference type="AlphaFoldDB" id="A0A2W4ESJ0"/>